<dbReference type="PANTHER" id="PTHR33657">
    <property type="entry name" value="DOMAIN PROTEIN, PUTATIVE (AFU_ORTHOLOGUE AFUA_5G00600)-RELATED"/>
    <property type="match status" value="1"/>
</dbReference>
<feature type="chain" id="PRO_5015929656" description="Necrosis inducing protein (NPP1)" evidence="1">
    <location>
        <begin position="27"/>
        <end position="254"/>
    </location>
</feature>
<keyword evidence="1" id="KW-0732">Signal</keyword>
<dbReference type="PANTHER" id="PTHR33657:SF6">
    <property type="entry name" value="SECRETED PROTEIN"/>
    <property type="match status" value="1"/>
</dbReference>
<name>A0A2W4JJ06_9PSEU</name>
<evidence type="ECO:0000256" key="1">
    <source>
        <dbReference type="SAM" id="SignalP"/>
    </source>
</evidence>
<dbReference type="InterPro" id="IPR008701">
    <property type="entry name" value="NPP1"/>
</dbReference>
<evidence type="ECO:0000313" key="2">
    <source>
        <dbReference type="EMBL" id="PZM99222.1"/>
    </source>
</evidence>
<dbReference type="EMBL" id="QGUI01000180">
    <property type="protein sequence ID" value="PZM99222.1"/>
    <property type="molecule type" value="Genomic_DNA"/>
</dbReference>
<dbReference type="AlphaFoldDB" id="A0A2W4JJ06"/>
<accession>A0A2W4JJ06</accession>
<proteinExistence type="predicted"/>
<comment type="caution">
    <text evidence="2">The sequence shown here is derived from an EMBL/GenBank/DDBJ whole genome shotgun (WGS) entry which is preliminary data.</text>
</comment>
<protein>
    <recommendedName>
        <fullName evidence="3">Necrosis inducing protein (NPP1)</fullName>
    </recommendedName>
</protein>
<dbReference type="Pfam" id="PF05630">
    <property type="entry name" value="NPP1"/>
    <property type="match status" value="1"/>
</dbReference>
<evidence type="ECO:0008006" key="3">
    <source>
        <dbReference type="Google" id="ProtNLM"/>
    </source>
</evidence>
<reference evidence="2" key="1">
    <citation type="submission" date="2018-05" db="EMBL/GenBank/DDBJ databases">
        <authorList>
            <person name="Lanie J.A."/>
            <person name="Ng W.-L."/>
            <person name="Kazmierczak K.M."/>
            <person name="Andrzejewski T.M."/>
            <person name="Davidsen T.M."/>
            <person name="Wayne K.J."/>
            <person name="Tettelin H."/>
            <person name="Glass J.I."/>
            <person name="Rusch D."/>
            <person name="Podicherti R."/>
            <person name="Tsui H.-C.T."/>
            <person name="Winkler M.E."/>
        </authorList>
    </citation>
    <scope>NUCLEOTIDE SEQUENCE</scope>
    <source>
        <strain evidence="2">ZC4RG45</strain>
    </source>
</reference>
<sequence length="254" mass="27393">MITRGLAVLVAATAALLVAPAPAALADPPPALPANHTPDEGKWQPAFDYDKDGCYPTPAIGPDGTLNPGLNNSGALNGQCRDSWDLDNSNAYARAHCDSSGWCAYLYDLYFEKDQAVPGWDCCGHRHDIEHVVIWVFDDQARYVATSEHGKYAVHPASAVAWEGTHAKIVYHKDGLSTHCFRLARHDEEPENHSGRWHYPALVGWNGFPDGIRDKLVAADFGAATLGIADATFRDNLVKAKPAEVPDSALPAGA</sequence>
<gene>
    <name evidence="2" type="ORF">DIU77_06265</name>
</gene>
<dbReference type="PIRSF" id="PIRSF029958">
    <property type="entry name" value="Necrosis-inducing_protein"/>
    <property type="match status" value="1"/>
</dbReference>
<organism evidence="2">
    <name type="scientific">Thermocrispum agreste</name>
    <dbReference type="NCBI Taxonomy" id="37925"/>
    <lineage>
        <taxon>Bacteria</taxon>
        <taxon>Bacillati</taxon>
        <taxon>Actinomycetota</taxon>
        <taxon>Actinomycetes</taxon>
        <taxon>Pseudonocardiales</taxon>
        <taxon>Pseudonocardiaceae</taxon>
        <taxon>Thermocrispum</taxon>
    </lineage>
</organism>
<dbReference type="STRING" id="1111738.GCA_000427905_00243"/>
<feature type="signal peptide" evidence="1">
    <location>
        <begin position="1"/>
        <end position="26"/>
    </location>
</feature>